<comment type="caution">
    <text evidence="1">The sequence shown here is derived from an EMBL/GenBank/DDBJ whole genome shotgun (WGS) entry which is preliminary data.</text>
</comment>
<dbReference type="EMBL" id="JAOPJF010000009">
    <property type="protein sequence ID" value="KAK1148065.1"/>
    <property type="molecule type" value="Genomic_DNA"/>
</dbReference>
<proteinExistence type="predicted"/>
<accession>A0ACC3BC70</accession>
<evidence type="ECO:0000313" key="2">
    <source>
        <dbReference type="Proteomes" id="UP001177260"/>
    </source>
</evidence>
<organism evidence="1 2">
    <name type="scientific">Aspergillus melleus</name>
    <dbReference type="NCBI Taxonomy" id="138277"/>
    <lineage>
        <taxon>Eukaryota</taxon>
        <taxon>Fungi</taxon>
        <taxon>Dikarya</taxon>
        <taxon>Ascomycota</taxon>
        <taxon>Pezizomycotina</taxon>
        <taxon>Eurotiomycetes</taxon>
        <taxon>Eurotiomycetidae</taxon>
        <taxon>Eurotiales</taxon>
        <taxon>Aspergillaceae</taxon>
        <taxon>Aspergillus</taxon>
        <taxon>Aspergillus subgen. Circumdati</taxon>
    </lineage>
</organism>
<dbReference type="Proteomes" id="UP001177260">
    <property type="component" value="Unassembled WGS sequence"/>
</dbReference>
<evidence type="ECO:0000313" key="1">
    <source>
        <dbReference type="EMBL" id="KAK1148065.1"/>
    </source>
</evidence>
<sequence length="164" mass="18427">MHVLLAEDNRVNQRLCEVTFRKVGCSFAIVNNGREALDYLAGPPNTCPRPDIILMDVSMPIMGGIEATQAIRSQAPFANDPKIRMTPIIGLHPCRNRGQRDAFIEKGMTDVLSKPIRRLELTNLLLQFSRHEPVPVGPGFLEMGMKPAWGPMPLRRFRGPRSRL</sequence>
<protein>
    <submittedName>
        <fullName evidence="1">Uncharacterized protein</fullName>
    </submittedName>
</protein>
<gene>
    <name evidence="1" type="ORF">N8T08_010700</name>
</gene>
<reference evidence="1 2" key="1">
    <citation type="journal article" date="2023" name="ACS Omega">
        <title>Identification of the Neoaspergillic Acid Biosynthesis Gene Cluster by Establishing an In Vitro CRISPR-Ribonucleoprotein Genetic System in Aspergillus melleus.</title>
        <authorList>
            <person name="Yuan B."/>
            <person name="Grau M.F."/>
            <person name="Murata R.M."/>
            <person name="Torok T."/>
            <person name="Venkateswaran K."/>
            <person name="Stajich J.E."/>
            <person name="Wang C.C.C."/>
        </authorList>
    </citation>
    <scope>NUCLEOTIDE SEQUENCE [LARGE SCALE GENOMIC DNA]</scope>
    <source>
        <strain evidence="1 2">IMV 1140</strain>
    </source>
</reference>
<name>A0ACC3BC70_9EURO</name>
<keyword evidence="2" id="KW-1185">Reference proteome</keyword>